<proteinExistence type="predicted"/>
<comment type="caution">
    <text evidence="2">The sequence shown here is derived from an EMBL/GenBank/DDBJ whole genome shotgun (WGS) entry which is preliminary data.</text>
</comment>
<dbReference type="Gene3D" id="3.40.50.720">
    <property type="entry name" value="NAD(P)-binding Rossmann-like Domain"/>
    <property type="match status" value="1"/>
</dbReference>
<evidence type="ECO:0000259" key="1">
    <source>
        <dbReference type="Pfam" id="PF05368"/>
    </source>
</evidence>
<accession>A0ABU2JTR8</accession>
<gene>
    <name evidence="2" type="ORF">RM844_17910</name>
</gene>
<dbReference type="InterPro" id="IPR008030">
    <property type="entry name" value="NmrA-like"/>
</dbReference>
<sequence length="269" mass="28443">MTTLVTGATGNTGRHVVAELARRGEPVRALTRDPDRAAGRFPPGVAVVGGTHTAPAALGAALDGVDRLHITATAGLAEVGPELVRRAVAAGVRRITVLWGGWVGPTEQAVAESGVEWTRLEGQEFMSNALTWTDSIRQEGVVREPFDQPSAVVHEADIGAVAAVALLADGHAGRAYNLTGPESLTTTDRIAAVSRAIGRDVSLVRISHQQAVDRLLAEGVSRADAEYVIDWHADPAPAARTVDDTVARVIGRPARTFAQWVAEHADRFR</sequence>
<dbReference type="PANTHER" id="PTHR43162">
    <property type="match status" value="1"/>
</dbReference>
<dbReference type="Pfam" id="PF05368">
    <property type="entry name" value="NmrA"/>
    <property type="match status" value="1"/>
</dbReference>
<dbReference type="InterPro" id="IPR036291">
    <property type="entry name" value="NAD(P)-bd_dom_sf"/>
</dbReference>
<dbReference type="InterPro" id="IPR051604">
    <property type="entry name" value="Ergot_Alk_Oxidoreductase"/>
</dbReference>
<keyword evidence="3" id="KW-1185">Reference proteome</keyword>
<evidence type="ECO:0000313" key="3">
    <source>
        <dbReference type="Proteomes" id="UP001183410"/>
    </source>
</evidence>
<dbReference type="Proteomes" id="UP001183410">
    <property type="component" value="Unassembled WGS sequence"/>
</dbReference>
<evidence type="ECO:0000313" key="2">
    <source>
        <dbReference type="EMBL" id="MDT0268161.1"/>
    </source>
</evidence>
<feature type="domain" description="NmrA-like" evidence="1">
    <location>
        <begin position="3"/>
        <end position="95"/>
    </location>
</feature>
<protein>
    <submittedName>
        <fullName evidence="2">NmrA family NAD(P)-binding protein</fullName>
    </submittedName>
</protein>
<dbReference type="Gene3D" id="3.90.25.10">
    <property type="entry name" value="UDP-galactose 4-epimerase, domain 1"/>
    <property type="match status" value="1"/>
</dbReference>
<dbReference type="SUPFAM" id="SSF51735">
    <property type="entry name" value="NAD(P)-binding Rossmann-fold domains"/>
    <property type="match status" value="1"/>
</dbReference>
<reference evidence="3" key="1">
    <citation type="submission" date="2023-07" db="EMBL/GenBank/DDBJ databases">
        <title>30 novel species of actinomycetes from the DSMZ collection.</title>
        <authorList>
            <person name="Nouioui I."/>
        </authorList>
    </citation>
    <scope>NUCLEOTIDE SEQUENCE [LARGE SCALE GENOMIC DNA]</scope>
    <source>
        <strain evidence="3">DSM 44915</strain>
    </source>
</reference>
<dbReference type="RefSeq" id="WP_311668251.1">
    <property type="nucleotide sequence ID" value="NZ_JAVREO010000010.1"/>
</dbReference>
<name>A0ABU2JTR8_9ACTN</name>
<dbReference type="PANTHER" id="PTHR43162:SF1">
    <property type="entry name" value="PRESTALK A DIFFERENTIATION PROTEIN A"/>
    <property type="match status" value="1"/>
</dbReference>
<dbReference type="EMBL" id="JAVREO010000010">
    <property type="protein sequence ID" value="MDT0268161.1"/>
    <property type="molecule type" value="Genomic_DNA"/>
</dbReference>
<organism evidence="2 3">
    <name type="scientific">Streptomyces chisholmiae</name>
    <dbReference type="NCBI Taxonomy" id="3075540"/>
    <lineage>
        <taxon>Bacteria</taxon>
        <taxon>Bacillati</taxon>
        <taxon>Actinomycetota</taxon>
        <taxon>Actinomycetes</taxon>
        <taxon>Kitasatosporales</taxon>
        <taxon>Streptomycetaceae</taxon>
        <taxon>Streptomyces</taxon>
    </lineage>
</organism>